<feature type="domain" description="Alpha-glycerophosphate oxidase C-terminal" evidence="12">
    <location>
        <begin position="402"/>
        <end position="529"/>
    </location>
</feature>
<gene>
    <name evidence="13" type="ORF">SAMN04488072_10561</name>
</gene>
<dbReference type="Pfam" id="PF16901">
    <property type="entry name" value="DAO_C"/>
    <property type="match status" value="1"/>
</dbReference>
<comment type="pathway">
    <text evidence="2">Polyol metabolism; glycerol degradation via glycerol kinase pathway; glycerone phosphate from sn-glycerol 3-phosphate (aerobic route): step 1/1.</text>
</comment>
<sequence length="551" mass="62411">MGSRIFSSLNRASIVNELENDYFDVLVIGGGITGNGIALDAATRGLKIALIERKDFASGTSSRSGKLIHGGLKYLQKFDFPVVKETGRERAIVYNNARHLVYPINMNFPIIKKESYNLATLKAGLTLYDRLAGVRKEERHKIYSKRKTLKHEPLFNPKTIKGSGIYVEYRTDDSRLTLEAAKTAAEKGASILNYAEMTDFLQDEHNQVKGVVARDHVDERTFTIKAAHIVNAAGPWVDKVRQKDRPINGKYMVHAKGIHIVFSYQSLPVASSIYFQHKGRMIAVIPKDDKTYVGSTETIYNENMDDIHVHKSEVNYLLGCLHDIFPSLDLSIDDVTSSWAGIRPLIGKDDDAPSELSRHDEIFESDSGLITIAGGKLTGYRKMAERVLQYIEKRDNQKPTSSNTDHVKLSGGHFASEQDLAALVNQLHEQYSHLQLTKNVINEFVLRYGTNTEELLKQIMDYDDRFDDDELRNIAAEIRYTVEHEMAATLADFYDRRTSYLLFDLDKVKRTMNTATNEMKAALQWDEQTTKKQTAHIQYLTEKALTFAEGE</sequence>
<organism evidence="13 14">
    <name type="scientific">Lentibacillus halodurans</name>
    <dbReference type="NCBI Taxonomy" id="237679"/>
    <lineage>
        <taxon>Bacteria</taxon>
        <taxon>Bacillati</taxon>
        <taxon>Bacillota</taxon>
        <taxon>Bacilli</taxon>
        <taxon>Bacillales</taxon>
        <taxon>Bacillaceae</taxon>
        <taxon>Lentibacillus</taxon>
    </lineage>
</organism>
<evidence type="ECO:0000256" key="7">
    <source>
        <dbReference type="ARBA" id="ARBA00022798"/>
    </source>
</evidence>
<proteinExistence type="inferred from homology"/>
<evidence type="ECO:0000256" key="3">
    <source>
        <dbReference type="ARBA" id="ARBA00007330"/>
    </source>
</evidence>
<dbReference type="GO" id="GO:0004368">
    <property type="term" value="F:glycerol-3-phosphate dehydrogenase (quinone) activity"/>
    <property type="evidence" value="ECO:0007669"/>
    <property type="project" value="UniProtKB-EC"/>
</dbReference>
<evidence type="ECO:0000256" key="4">
    <source>
        <dbReference type="ARBA" id="ARBA00013029"/>
    </source>
</evidence>
<dbReference type="PANTHER" id="PTHR11985:SF35">
    <property type="entry name" value="ANAEROBIC GLYCEROL-3-PHOSPHATE DEHYDROGENASE SUBUNIT A"/>
    <property type="match status" value="1"/>
</dbReference>
<evidence type="ECO:0000313" key="14">
    <source>
        <dbReference type="Proteomes" id="UP000198642"/>
    </source>
</evidence>
<evidence type="ECO:0000256" key="8">
    <source>
        <dbReference type="ARBA" id="ARBA00022827"/>
    </source>
</evidence>
<dbReference type="Proteomes" id="UP000198642">
    <property type="component" value="Unassembled WGS sequence"/>
</dbReference>
<dbReference type="SUPFAM" id="SSF54373">
    <property type="entry name" value="FAD-linked reductases, C-terminal domain"/>
    <property type="match status" value="1"/>
</dbReference>
<dbReference type="UniPathway" id="UPA00618">
    <property type="reaction ID" value="UER00674"/>
</dbReference>
<dbReference type="Gene3D" id="3.30.9.10">
    <property type="entry name" value="D-Amino Acid Oxidase, subunit A, domain 2"/>
    <property type="match status" value="1"/>
</dbReference>
<evidence type="ECO:0000259" key="11">
    <source>
        <dbReference type="Pfam" id="PF01266"/>
    </source>
</evidence>
<feature type="domain" description="FAD dependent oxidoreductase" evidence="11">
    <location>
        <begin position="24"/>
        <end position="353"/>
    </location>
</feature>
<dbReference type="GO" id="GO:0046168">
    <property type="term" value="P:glycerol-3-phosphate catabolic process"/>
    <property type="evidence" value="ECO:0007669"/>
    <property type="project" value="TreeGrafter"/>
</dbReference>
<accession>A0A1I0XH65</accession>
<dbReference type="PROSITE" id="PS00978">
    <property type="entry name" value="FAD_G3PDH_2"/>
    <property type="match status" value="1"/>
</dbReference>
<evidence type="ECO:0000256" key="9">
    <source>
        <dbReference type="ARBA" id="ARBA00023002"/>
    </source>
</evidence>
<dbReference type="Gene3D" id="3.50.50.60">
    <property type="entry name" value="FAD/NAD(P)-binding domain"/>
    <property type="match status" value="1"/>
</dbReference>
<keyword evidence="6" id="KW-0285">Flavoprotein</keyword>
<dbReference type="PANTHER" id="PTHR11985">
    <property type="entry name" value="GLYCEROL-3-PHOSPHATE DEHYDROGENASE"/>
    <property type="match status" value="1"/>
</dbReference>
<dbReference type="AlphaFoldDB" id="A0A1I0XH65"/>
<comment type="similarity">
    <text evidence="3">Belongs to the FAD-dependent glycerol-3-phosphate dehydrogenase family.</text>
</comment>
<dbReference type="EC" id="1.1.5.3" evidence="4"/>
<dbReference type="InterPro" id="IPR031656">
    <property type="entry name" value="DAO_C"/>
</dbReference>
<comment type="cofactor">
    <cofactor evidence="1">
        <name>FAD</name>
        <dbReference type="ChEBI" id="CHEBI:57692"/>
    </cofactor>
</comment>
<dbReference type="InterPro" id="IPR006076">
    <property type="entry name" value="FAD-dep_OxRdtase"/>
</dbReference>
<dbReference type="EMBL" id="FOJW01000005">
    <property type="protein sequence ID" value="SFB00254.1"/>
    <property type="molecule type" value="Genomic_DNA"/>
</dbReference>
<evidence type="ECO:0000256" key="5">
    <source>
        <dbReference type="ARBA" id="ARBA00017956"/>
    </source>
</evidence>
<dbReference type="InterPro" id="IPR036188">
    <property type="entry name" value="FAD/NAD-bd_sf"/>
</dbReference>
<dbReference type="RefSeq" id="WP_090235893.1">
    <property type="nucleotide sequence ID" value="NZ_FOJW01000005.1"/>
</dbReference>
<keyword evidence="7" id="KW-0319">Glycerol metabolism</keyword>
<keyword evidence="8" id="KW-0274">FAD</keyword>
<name>A0A1I0XH65_9BACI</name>
<evidence type="ECO:0000256" key="1">
    <source>
        <dbReference type="ARBA" id="ARBA00001974"/>
    </source>
</evidence>
<dbReference type="Pfam" id="PF01266">
    <property type="entry name" value="DAO"/>
    <property type="match status" value="1"/>
</dbReference>
<keyword evidence="14" id="KW-1185">Reference proteome</keyword>
<dbReference type="GO" id="GO:0019563">
    <property type="term" value="P:glycerol catabolic process"/>
    <property type="evidence" value="ECO:0007669"/>
    <property type="project" value="UniProtKB-UniPathway"/>
</dbReference>
<evidence type="ECO:0000256" key="10">
    <source>
        <dbReference type="ARBA" id="ARBA00049055"/>
    </source>
</evidence>
<protein>
    <recommendedName>
        <fullName evidence="5">Aerobic glycerol-3-phosphate dehydrogenase</fullName>
        <ecNumber evidence="4">1.1.5.3</ecNumber>
    </recommendedName>
</protein>
<dbReference type="Gene3D" id="1.10.8.870">
    <property type="entry name" value="Alpha-glycerophosphate oxidase, cap domain"/>
    <property type="match status" value="1"/>
</dbReference>
<comment type="catalytic activity">
    <reaction evidence="10">
        <text>a quinone + sn-glycerol 3-phosphate = dihydroxyacetone phosphate + a quinol</text>
        <dbReference type="Rhea" id="RHEA:18977"/>
        <dbReference type="ChEBI" id="CHEBI:24646"/>
        <dbReference type="ChEBI" id="CHEBI:57597"/>
        <dbReference type="ChEBI" id="CHEBI:57642"/>
        <dbReference type="ChEBI" id="CHEBI:132124"/>
        <dbReference type="EC" id="1.1.5.3"/>
    </reaction>
</comment>
<evidence type="ECO:0000259" key="12">
    <source>
        <dbReference type="Pfam" id="PF16901"/>
    </source>
</evidence>
<dbReference type="SUPFAM" id="SSF51905">
    <property type="entry name" value="FAD/NAD(P)-binding domain"/>
    <property type="match status" value="1"/>
</dbReference>
<dbReference type="InterPro" id="IPR000447">
    <property type="entry name" value="G3P_DH_FAD-dep"/>
</dbReference>
<evidence type="ECO:0000256" key="6">
    <source>
        <dbReference type="ARBA" id="ARBA00022630"/>
    </source>
</evidence>
<dbReference type="OrthoDB" id="9766796at2"/>
<reference evidence="13 14" key="1">
    <citation type="submission" date="2016-10" db="EMBL/GenBank/DDBJ databases">
        <authorList>
            <person name="de Groot N.N."/>
        </authorList>
    </citation>
    <scope>NUCLEOTIDE SEQUENCE [LARGE SCALE GENOMIC DNA]</scope>
    <source>
        <strain evidence="13 14">CGMCC 1.3702</strain>
    </source>
</reference>
<dbReference type="InterPro" id="IPR038299">
    <property type="entry name" value="DAO_C_sf"/>
</dbReference>
<dbReference type="PRINTS" id="PR01001">
    <property type="entry name" value="FADG3PDH"/>
</dbReference>
<keyword evidence="9" id="KW-0560">Oxidoreductase</keyword>
<evidence type="ECO:0000313" key="13">
    <source>
        <dbReference type="EMBL" id="SFB00254.1"/>
    </source>
</evidence>
<evidence type="ECO:0000256" key="2">
    <source>
        <dbReference type="ARBA" id="ARBA00004977"/>
    </source>
</evidence>
<dbReference type="STRING" id="237679.SAMN04488072_10561"/>